<dbReference type="KEGG" id="bgp:BGL_2c17160"/>
<dbReference type="Pfam" id="PF00126">
    <property type="entry name" value="HTH_1"/>
    <property type="match status" value="1"/>
</dbReference>
<dbReference type="Pfam" id="PF03466">
    <property type="entry name" value="LysR_substrate"/>
    <property type="match status" value="1"/>
</dbReference>
<reference evidence="7" key="1">
    <citation type="submission" date="2011-03" db="EMBL/GenBank/DDBJ databases">
        <authorList>
            <person name="Voget S."/>
            <person name="Streit W.R."/>
            <person name="Jaeger K.E."/>
            <person name="Daniel R."/>
        </authorList>
    </citation>
    <scope>NUCLEOTIDE SEQUENCE [LARGE SCALE GENOMIC DNA]</scope>
    <source>
        <strain evidence="7">PG1</strain>
    </source>
</reference>
<dbReference type="GO" id="GO:0043565">
    <property type="term" value="F:sequence-specific DNA binding"/>
    <property type="evidence" value="ECO:0007669"/>
    <property type="project" value="TreeGrafter"/>
</dbReference>
<comment type="similarity">
    <text evidence="1">Belongs to the LysR transcriptional regulatory family.</text>
</comment>
<evidence type="ECO:0000313" key="6">
    <source>
        <dbReference type="EMBL" id="AJK49783.1"/>
    </source>
</evidence>
<dbReference type="PRINTS" id="PR00039">
    <property type="entry name" value="HTHLYSR"/>
</dbReference>
<dbReference type="CDD" id="cd08479">
    <property type="entry name" value="PBP2_CrgA_like_9"/>
    <property type="match status" value="1"/>
</dbReference>
<dbReference type="RefSeq" id="WP_042628163.1">
    <property type="nucleotide sequence ID" value="NZ_CP002581.1"/>
</dbReference>
<dbReference type="SUPFAM" id="SSF46785">
    <property type="entry name" value="Winged helix' DNA-binding domain"/>
    <property type="match status" value="1"/>
</dbReference>
<evidence type="ECO:0000256" key="1">
    <source>
        <dbReference type="ARBA" id="ARBA00009437"/>
    </source>
</evidence>
<sequence length="307" mass="34174">MDAISDLALFELVVRQGSLTAAARELGVTPPSVSKRLKQIEQRLGVRLLNRTTRQISVTTEGELYLNNGSRILSELAELEQLVSRSRAEPAGLLRVNASFGFGRTWVAAAISEFVARHPSMEIQLQLTDRPLSLQEQAFDVGIRFGDVPEARINARRIVRNRRVVCAAPAYLARHGTPRTPRELAQHACLILRENDSAYGSWHFTRGSQEETVKVRGPLSSNDGAAVLKWALDGHGIAIRSRWEVDARLRDGSLVPLLADWTLPNADIYAVYLERNQLSARLRTFIDFLGTRLPQLLGVPAERRRGG</sequence>
<dbReference type="PANTHER" id="PTHR30537:SF5">
    <property type="entry name" value="HTH-TYPE TRANSCRIPTIONAL ACTIVATOR TTDR-RELATED"/>
    <property type="match status" value="1"/>
</dbReference>
<evidence type="ECO:0000256" key="4">
    <source>
        <dbReference type="ARBA" id="ARBA00023163"/>
    </source>
</evidence>
<dbReference type="InterPro" id="IPR005119">
    <property type="entry name" value="LysR_subst-bd"/>
</dbReference>
<reference evidence="6 7" key="2">
    <citation type="journal article" date="2016" name="Appl. Microbiol. Biotechnol.">
        <title>Mutations improving production and secretion of extracellular lipase by Burkholderia glumae PG1.</title>
        <authorList>
            <person name="Knapp A."/>
            <person name="Voget S."/>
            <person name="Gao R."/>
            <person name="Zaburannyi N."/>
            <person name="Krysciak D."/>
            <person name="Breuer M."/>
            <person name="Hauer B."/>
            <person name="Streit W.R."/>
            <person name="Muller R."/>
            <person name="Daniel R."/>
            <person name="Jaeger K.E."/>
        </authorList>
    </citation>
    <scope>NUCLEOTIDE SEQUENCE [LARGE SCALE GENOMIC DNA]</scope>
    <source>
        <strain evidence="6 7">PG1</strain>
    </source>
</reference>
<evidence type="ECO:0000313" key="7">
    <source>
        <dbReference type="Proteomes" id="UP000031838"/>
    </source>
</evidence>
<dbReference type="InterPro" id="IPR000847">
    <property type="entry name" value="LysR_HTH_N"/>
</dbReference>
<dbReference type="InterPro" id="IPR036388">
    <property type="entry name" value="WH-like_DNA-bd_sf"/>
</dbReference>
<proteinExistence type="inferred from homology"/>
<evidence type="ECO:0000256" key="2">
    <source>
        <dbReference type="ARBA" id="ARBA00023015"/>
    </source>
</evidence>
<dbReference type="Gene3D" id="3.40.190.290">
    <property type="match status" value="1"/>
</dbReference>
<gene>
    <name evidence="6" type="ORF">BGL_2c17160</name>
</gene>
<dbReference type="GO" id="GO:0006351">
    <property type="term" value="P:DNA-templated transcription"/>
    <property type="evidence" value="ECO:0007669"/>
    <property type="project" value="TreeGrafter"/>
</dbReference>
<dbReference type="SUPFAM" id="SSF53850">
    <property type="entry name" value="Periplasmic binding protein-like II"/>
    <property type="match status" value="1"/>
</dbReference>
<accession>A0A0B6S288</accession>
<dbReference type="Gene3D" id="1.10.10.10">
    <property type="entry name" value="Winged helix-like DNA-binding domain superfamily/Winged helix DNA-binding domain"/>
    <property type="match status" value="1"/>
</dbReference>
<feature type="domain" description="HTH lysR-type" evidence="5">
    <location>
        <begin position="1"/>
        <end position="59"/>
    </location>
</feature>
<protein>
    <submittedName>
        <fullName evidence="6">Transcriptional regulator, LysR family</fullName>
    </submittedName>
</protein>
<dbReference type="InterPro" id="IPR036390">
    <property type="entry name" value="WH_DNA-bd_sf"/>
</dbReference>
<dbReference type="PROSITE" id="PS50931">
    <property type="entry name" value="HTH_LYSR"/>
    <property type="match status" value="1"/>
</dbReference>
<dbReference type="AlphaFoldDB" id="A0A0B6S288"/>
<dbReference type="PANTHER" id="PTHR30537">
    <property type="entry name" value="HTH-TYPE TRANSCRIPTIONAL REGULATOR"/>
    <property type="match status" value="1"/>
</dbReference>
<dbReference type="InterPro" id="IPR058163">
    <property type="entry name" value="LysR-type_TF_proteobact-type"/>
</dbReference>
<keyword evidence="4" id="KW-0804">Transcription</keyword>
<dbReference type="EMBL" id="CP002581">
    <property type="protein sequence ID" value="AJK49783.1"/>
    <property type="molecule type" value="Genomic_DNA"/>
</dbReference>
<dbReference type="FunFam" id="1.10.10.10:FF:000001">
    <property type="entry name" value="LysR family transcriptional regulator"/>
    <property type="match status" value="1"/>
</dbReference>
<evidence type="ECO:0000256" key="3">
    <source>
        <dbReference type="ARBA" id="ARBA00023125"/>
    </source>
</evidence>
<dbReference type="FunFam" id="3.40.190.290:FF:000001">
    <property type="entry name" value="Transcriptional regulator, LysR family"/>
    <property type="match status" value="1"/>
</dbReference>
<name>A0A0B6S288_BURPL</name>
<keyword evidence="7" id="KW-1185">Reference proteome</keyword>
<organism evidence="6 7">
    <name type="scientific">Burkholderia plantarii</name>
    <dbReference type="NCBI Taxonomy" id="41899"/>
    <lineage>
        <taxon>Bacteria</taxon>
        <taxon>Pseudomonadati</taxon>
        <taxon>Pseudomonadota</taxon>
        <taxon>Betaproteobacteria</taxon>
        <taxon>Burkholderiales</taxon>
        <taxon>Burkholderiaceae</taxon>
        <taxon>Burkholderia</taxon>
    </lineage>
</organism>
<dbReference type="GO" id="GO:0003700">
    <property type="term" value="F:DNA-binding transcription factor activity"/>
    <property type="evidence" value="ECO:0007669"/>
    <property type="project" value="InterPro"/>
</dbReference>
<evidence type="ECO:0000259" key="5">
    <source>
        <dbReference type="PROSITE" id="PS50931"/>
    </source>
</evidence>
<dbReference type="HOGENOM" id="CLU_039613_16_4_4"/>
<dbReference type="Proteomes" id="UP000031838">
    <property type="component" value="Chromosome 2"/>
</dbReference>
<keyword evidence="2" id="KW-0805">Transcription regulation</keyword>
<keyword evidence="3" id="KW-0238">DNA-binding</keyword>